<sequence length="245" mass="26291">MASVGIRCGAGGFLDCGLISKNRENNGFVGFSSGGGEDGGALLNLGDFGRFCRRGRMAVVARAAAAVAKREMVVKEEEGKGAEAGAVVYERMDQWMRDSVGDIVKNLKEAPLLVQVYSNGEDQGRRPKLETERAVEEEDWPAMIERWQKREARLPEGVIFVERLEEDNVAGGEDDVTRAWGIVVQGRGVDCGPICYLLKTSSGGAAGGGGGGLGLGCTHFCLMRVKSFGETARSQLKNCWLLQGL</sequence>
<feature type="domain" description="DUF7804" evidence="1">
    <location>
        <begin position="87"/>
        <end position="168"/>
    </location>
</feature>
<dbReference type="InterPro" id="IPR056706">
    <property type="entry name" value="DUF7804"/>
</dbReference>
<dbReference type="EMBL" id="JAKUCV010006139">
    <property type="protein sequence ID" value="KAJ4828558.1"/>
    <property type="molecule type" value="Genomic_DNA"/>
</dbReference>
<dbReference type="Pfam" id="PF25089">
    <property type="entry name" value="DUF7804"/>
    <property type="match status" value="1"/>
</dbReference>
<proteinExistence type="predicted"/>
<reference evidence="2" key="2">
    <citation type="journal article" date="2023" name="Plants (Basel)">
        <title>Annotation of the Turnera subulata (Passifloraceae) Draft Genome Reveals the S-Locus Evolved after the Divergence of Turneroideae from Passifloroideae in a Stepwise Manner.</title>
        <authorList>
            <person name="Henning P.M."/>
            <person name="Roalson E.H."/>
            <person name="Mir W."/>
            <person name="McCubbin A.G."/>
            <person name="Shore J.S."/>
        </authorList>
    </citation>
    <scope>NUCLEOTIDE SEQUENCE</scope>
    <source>
        <strain evidence="2">F60SS</strain>
    </source>
</reference>
<comment type="caution">
    <text evidence="2">The sequence shown here is derived from an EMBL/GenBank/DDBJ whole genome shotgun (WGS) entry which is preliminary data.</text>
</comment>
<evidence type="ECO:0000313" key="2">
    <source>
        <dbReference type="EMBL" id="KAJ4828558.1"/>
    </source>
</evidence>
<dbReference type="PANTHER" id="PTHR35127">
    <property type="entry name" value="OS03G0736900 PROTEIN"/>
    <property type="match status" value="1"/>
</dbReference>
<name>A0A9Q0FBM8_9ROSI</name>
<gene>
    <name evidence="2" type="ORF">Tsubulata_020282</name>
</gene>
<evidence type="ECO:0000313" key="3">
    <source>
        <dbReference type="Proteomes" id="UP001141552"/>
    </source>
</evidence>
<reference evidence="2" key="1">
    <citation type="submission" date="2022-02" db="EMBL/GenBank/DDBJ databases">
        <authorList>
            <person name="Henning P.M."/>
            <person name="McCubbin A.G."/>
            <person name="Shore J.S."/>
        </authorList>
    </citation>
    <scope>NUCLEOTIDE SEQUENCE</scope>
    <source>
        <strain evidence="2">F60SS</strain>
        <tissue evidence="2">Leaves</tissue>
    </source>
</reference>
<dbReference type="Proteomes" id="UP001141552">
    <property type="component" value="Unassembled WGS sequence"/>
</dbReference>
<dbReference type="AlphaFoldDB" id="A0A9Q0FBM8"/>
<dbReference type="OrthoDB" id="2013011at2759"/>
<evidence type="ECO:0000259" key="1">
    <source>
        <dbReference type="Pfam" id="PF25089"/>
    </source>
</evidence>
<dbReference type="PANTHER" id="PTHR35127:SF1">
    <property type="entry name" value="GENOME ASSEMBLY, CHROMOSOME: A10"/>
    <property type="match status" value="1"/>
</dbReference>
<protein>
    <recommendedName>
        <fullName evidence="1">DUF7804 domain-containing protein</fullName>
    </recommendedName>
</protein>
<keyword evidence="3" id="KW-1185">Reference proteome</keyword>
<accession>A0A9Q0FBM8</accession>
<organism evidence="2 3">
    <name type="scientific">Turnera subulata</name>
    <dbReference type="NCBI Taxonomy" id="218843"/>
    <lineage>
        <taxon>Eukaryota</taxon>
        <taxon>Viridiplantae</taxon>
        <taxon>Streptophyta</taxon>
        <taxon>Embryophyta</taxon>
        <taxon>Tracheophyta</taxon>
        <taxon>Spermatophyta</taxon>
        <taxon>Magnoliopsida</taxon>
        <taxon>eudicotyledons</taxon>
        <taxon>Gunneridae</taxon>
        <taxon>Pentapetalae</taxon>
        <taxon>rosids</taxon>
        <taxon>fabids</taxon>
        <taxon>Malpighiales</taxon>
        <taxon>Passifloraceae</taxon>
        <taxon>Turnera</taxon>
    </lineage>
</organism>